<dbReference type="AlphaFoldDB" id="G0U3S6"/>
<evidence type="ECO:0000256" key="1">
    <source>
        <dbReference type="ARBA" id="ARBA00004604"/>
    </source>
</evidence>
<dbReference type="EMBL" id="HE573025">
    <property type="protein sequence ID" value="CCC50935.1"/>
    <property type="molecule type" value="Genomic_DNA"/>
</dbReference>
<dbReference type="GO" id="GO:0034388">
    <property type="term" value="C:Pwp2p-containing subcomplex of 90S preribosome"/>
    <property type="evidence" value="ECO:0007669"/>
    <property type="project" value="TreeGrafter"/>
</dbReference>
<dbReference type="OMA" id="RSDIWVE"/>
<keyword evidence="3" id="KW-0677">Repeat</keyword>
<dbReference type="Pfam" id="PF08640">
    <property type="entry name" value="U3_assoc_6"/>
    <property type="match status" value="1"/>
</dbReference>
<protein>
    <recommendedName>
        <fullName evidence="5">U3 small nucleolar RNA-associated protein 6 N-terminal domain-containing protein</fullName>
    </recommendedName>
</protein>
<dbReference type="PANTHER" id="PTHR23271">
    <property type="entry name" value="HEPATOCELLULAR CARCINOMA-ASSOCIATED ANTIGEN 66"/>
    <property type="match status" value="1"/>
</dbReference>
<dbReference type="Gene3D" id="1.25.40.10">
    <property type="entry name" value="Tetratricopeptide repeat domain"/>
    <property type="match status" value="1"/>
</dbReference>
<accession>G0U3S6</accession>
<evidence type="ECO:0000259" key="5">
    <source>
        <dbReference type="Pfam" id="PF08640"/>
    </source>
</evidence>
<dbReference type="VEuPathDB" id="TriTrypDB:TvY486_0907560"/>
<evidence type="ECO:0000256" key="4">
    <source>
        <dbReference type="ARBA" id="ARBA00023242"/>
    </source>
</evidence>
<gene>
    <name evidence="6" type="ORF">TVY486_0907560</name>
</gene>
<sequence>MARSSAIETRLEKLLPSMEEYFTCGFLTREELHNVARQRAHWEYRLVAKPLLLLDVQNAVQYELGLEEKLRKYCTATKLVFRHRWAIVERIESIYRIGLRHIKDVDEWNVLRRELVQFLKEQNRHSSLSTLYGELMLRYPTRSELWVEAALYEGVEAGNSDNARALLQQAILTAGAQPEVWNAAVMVELHFVDRLLSKLLEEQKREEEEGGGERKQKRDVVKELRAESAGLAEVVVDLALVKAVMEEALESPAFGPTLLKLLVGSVACFCYARHILEVLVMSAAKMMLLCLSNGASGGTSSKRISTVHRWTDKGVHGLMRDFLMMDVIIVDRGVMSDVSLFLRSSGRRRTASRAERIVAHIKSLIAALTVMQMEESKFPVLRRLYGAAASVVESLMEGLQELGCINSVSAVCRQLLSRPRMKSSGVIDRECRDINIERILQCLWGETDVPQNEQGHVHKSAAARVTEAVLECAAEENFDCKQKKVRKRERSESHFHTWQSLWRFLLPADSAEVCSSAACGARQCTAADIDLLSHRTTRENTPDPEAAAQAVLRFLHEFQIVPASAGLDCVRELRFSSDTTPVAIWKVFLLLEERCGTCDVQPPTSAVTLSTTLSSDDECDEGFGRCFTEGAATPTRGLRDINVDTSYAAAGLSFLSSVTRDALQSAEAEVEWLCGCWALVMARVHTLTQVGTPTRADFIRHLRDGGPERAWVEGVRSILRTARICNPLPRQVFSDIAVPFFEALALEQRRLHEAIKGDISTARSKNSKHSVETAVQDARAAHMCVLTMYTQSSNPHRYAPLVESISGRGISRYASVAQANAADWVRLIVFERDVALDLRRAKEAAARARREALEPQQLLIMLNAQ</sequence>
<dbReference type="GO" id="GO:0000462">
    <property type="term" value="P:maturation of SSU-rRNA from tricistronic rRNA transcript (SSU-rRNA, 5.8S rRNA, LSU-rRNA)"/>
    <property type="evidence" value="ECO:0007669"/>
    <property type="project" value="InterPro"/>
</dbReference>
<reference evidence="6" key="1">
    <citation type="journal article" date="2012" name="Proc. Natl. Acad. Sci. U.S.A.">
        <title>Antigenic diversity is generated by distinct evolutionary mechanisms in African trypanosome species.</title>
        <authorList>
            <person name="Jackson A.P."/>
            <person name="Berry A."/>
            <person name="Aslett M."/>
            <person name="Allison H.C."/>
            <person name="Burton P."/>
            <person name="Vavrova-Anderson J."/>
            <person name="Brown R."/>
            <person name="Browne H."/>
            <person name="Corton N."/>
            <person name="Hauser H."/>
            <person name="Gamble J."/>
            <person name="Gilderthorp R."/>
            <person name="Marcello L."/>
            <person name="McQuillan J."/>
            <person name="Otto T.D."/>
            <person name="Quail M.A."/>
            <person name="Sanders M.J."/>
            <person name="van Tonder A."/>
            <person name="Ginger M.L."/>
            <person name="Field M.C."/>
            <person name="Barry J.D."/>
            <person name="Hertz-Fowler C."/>
            <person name="Berriman M."/>
        </authorList>
    </citation>
    <scope>NUCLEOTIDE SEQUENCE</scope>
    <source>
        <strain evidence="6">Y486</strain>
    </source>
</reference>
<organism evidence="6">
    <name type="scientific">Trypanosoma vivax (strain Y486)</name>
    <dbReference type="NCBI Taxonomy" id="1055687"/>
    <lineage>
        <taxon>Eukaryota</taxon>
        <taxon>Discoba</taxon>
        <taxon>Euglenozoa</taxon>
        <taxon>Kinetoplastea</taxon>
        <taxon>Metakinetoplastina</taxon>
        <taxon>Trypanosomatida</taxon>
        <taxon>Trypanosomatidae</taxon>
        <taxon>Trypanosoma</taxon>
        <taxon>Duttonella</taxon>
    </lineage>
</organism>
<dbReference type="InterPro" id="IPR055347">
    <property type="entry name" value="UTP6_N"/>
</dbReference>
<name>G0U3S6_TRYVY</name>
<comment type="subcellular location">
    <subcellularLocation>
        <location evidence="1">Nucleus</location>
        <location evidence="1">Nucleolus</location>
    </subcellularLocation>
</comment>
<evidence type="ECO:0000256" key="2">
    <source>
        <dbReference type="ARBA" id="ARBA00022552"/>
    </source>
</evidence>
<dbReference type="GO" id="GO:0032040">
    <property type="term" value="C:small-subunit processome"/>
    <property type="evidence" value="ECO:0007669"/>
    <property type="project" value="TreeGrafter"/>
</dbReference>
<evidence type="ECO:0000256" key="3">
    <source>
        <dbReference type="ARBA" id="ARBA00022737"/>
    </source>
</evidence>
<dbReference type="InterPro" id="IPR013949">
    <property type="entry name" value="Utp6"/>
</dbReference>
<feature type="domain" description="U3 small nucleolar RNA-associated protein 6 N-terminal" evidence="5">
    <location>
        <begin position="11"/>
        <end position="79"/>
    </location>
</feature>
<dbReference type="InterPro" id="IPR011990">
    <property type="entry name" value="TPR-like_helical_dom_sf"/>
</dbReference>
<dbReference type="GO" id="GO:0030515">
    <property type="term" value="F:snoRNA binding"/>
    <property type="evidence" value="ECO:0007669"/>
    <property type="project" value="InterPro"/>
</dbReference>
<proteinExistence type="predicted"/>
<dbReference type="PANTHER" id="PTHR23271:SF1">
    <property type="entry name" value="U3 SMALL NUCLEOLAR RNA-ASSOCIATED PROTEIN 6 HOMOLOG"/>
    <property type="match status" value="1"/>
</dbReference>
<keyword evidence="4" id="KW-0539">Nucleus</keyword>
<keyword evidence="2" id="KW-0698">rRNA processing</keyword>
<dbReference type="SUPFAM" id="SSF48452">
    <property type="entry name" value="TPR-like"/>
    <property type="match status" value="1"/>
</dbReference>
<evidence type="ECO:0000313" key="6">
    <source>
        <dbReference type="EMBL" id="CCC50935.1"/>
    </source>
</evidence>